<gene>
    <name evidence="8" type="primary">rsmA</name>
    <name evidence="8" type="ORF">ENO77_03365</name>
</gene>
<dbReference type="InterPro" id="IPR020596">
    <property type="entry name" value="rRNA_Ade_Mease_Trfase_CS"/>
</dbReference>
<keyword evidence="1" id="KW-0698">rRNA processing</keyword>
<dbReference type="GO" id="GO:0003723">
    <property type="term" value="F:RNA binding"/>
    <property type="evidence" value="ECO:0007669"/>
    <property type="project" value="UniProtKB-UniRule"/>
</dbReference>
<evidence type="ECO:0000256" key="4">
    <source>
        <dbReference type="ARBA" id="ARBA00022691"/>
    </source>
</evidence>
<feature type="binding site" evidence="6">
    <location>
        <position position="66"/>
    </location>
    <ligand>
        <name>S-adenosyl-L-methionine</name>
        <dbReference type="ChEBI" id="CHEBI:59789"/>
    </ligand>
</feature>
<dbReference type="PANTHER" id="PTHR11727">
    <property type="entry name" value="DIMETHYLADENOSINE TRANSFERASE"/>
    <property type="match status" value="1"/>
</dbReference>
<feature type="binding site" evidence="6">
    <location>
        <position position="37"/>
    </location>
    <ligand>
        <name>S-adenosyl-L-methionine</name>
        <dbReference type="ChEBI" id="CHEBI:59789"/>
    </ligand>
</feature>
<dbReference type="SMART" id="SM00650">
    <property type="entry name" value="rADc"/>
    <property type="match status" value="1"/>
</dbReference>
<feature type="binding site" evidence="6">
    <location>
        <position position="113"/>
    </location>
    <ligand>
        <name>S-adenosyl-L-methionine</name>
        <dbReference type="ChEBI" id="CHEBI:59789"/>
    </ligand>
</feature>
<evidence type="ECO:0000256" key="3">
    <source>
        <dbReference type="ARBA" id="ARBA00022679"/>
    </source>
</evidence>
<comment type="caution">
    <text evidence="8">The sequence shown here is derived from an EMBL/GenBank/DDBJ whole genome shotgun (WGS) entry which is preliminary data.</text>
</comment>
<keyword evidence="3 6" id="KW-0808">Transferase</keyword>
<feature type="domain" description="Ribosomal RNA adenine methylase transferase N-terminal" evidence="7">
    <location>
        <begin position="46"/>
        <end position="213"/>
    </location>
</feature>
<dbReference type="Pfam" id="PF00398">
    <property type="entry name" value="RrnaAD"/>
    <property type="match status" value="1"/>
</dbReference>
<dbReference type="InterPro" id="IPR029063">
    <property type="entry name" value="SAM-dependent_MTases_sf"/>
</dbReference>
<dbReference type="InterPro" id="IPR011530">
    <property type="entry name" value="rRNA_adenine_dimethylase"/>
</dbReference>
<dbReference type="Gene3D" id="3.40.50.150">
    <property type="entry name" value="Vaccinia Virus protein VP39"/>
    <property type="match status" value="1"/>
</dbReference>
<evidence type="ECO:0000313" key="8">
    <source>
        <dbReference type="EMBL" id="HEW53186.1"/>
    </source>
</evidence>
<dbReference type="PANTHER" id="PTHR11727:SF7">
    <property type="entry name" value="DIMETHYLADENOSINE TRANSFERASE-RELATED"/>
    <property type="match status" value="1"/>
</dbReference>
<feature type="binding site" evidence="6">
    <location>
        <position position="130"/>
    </location>
    <ligand>
        <name>S-adenosyl-L-methionine</name>
        <dbReference type="ChEBI" id="CHEBI:59789"/>
    </ligand>
</feature>
<evidence type="ECO:0000259" key="7">
    <source>
        <dbReference type="SMART" id="SM00650"/>
    </source>
</evidence>
<dbReference type="GO" id="GO:0052908">
    <property type="term" value="F:16S rRNA (adenine(1518)-N(6)/adenine(1519)-N(6))-dimethyltransferase activity"/>
    <property type="evidence" value="ECO:0007669"/>
    <property type="project" value="UniProtKB-EC"/>
</dbReference>
<comment type="similarity">
    <text evidence="6">Belongs to the class I-like SAM-binding methyltransferase superfamily. rRNA adenine N(6)-methyltransferase family.</text>
</comment>
<evidence type="ECO:0000256" key="2">
    <source>
        <dbReference type="ARBA" id="ARBA00022603"/>
    </source>
</evidence>
<keyword evidence="2 6" id="KW-0489">Methyltransferase</keyword>
<dbReference type="EMBL" id="DSGT01000009">
    <property type="protein sequence ID" value="HEW53186.1"/>
    <property type="molecule type" value="Genomic_DNA"/>
</dbReference>
<accession>A0A7C2V9L9</accession>
<keyword evidence="5 6" id="KW-0694">RNA-binding</keyword>
<dbReference type="PROSITE" id="PS51689">
    <property type="entry name" value="SAM_RNA_A_N6_MT"/>
    <property type="match status" value="1"/>
</dbReference>
<proteinExistence type="inferred from homology"/>
<dbReference type="EC" id="2.1.1.182" evidence="8"/>
<dbReference type="PROSITE" id="PS01131">
    <property type="entry name" value="RRNA_A_DIMETH"/>
    <property type="match status" value="1"/>
</dbReference>
<comment type="caution">
    <text evidence="6">Lacks conserved residue(s) required for the propagation of feature annotation.</text>
</comment>
<evidence type="ECO:0000256" key="5">
    <source>
        <dbReference type="ARBA" id="ARBA00022884"/>
    </source>
</evidence>
<evidence type="ECO:0000256" key="1">
    <source>
        <dbReference type="ARBA" id="ARBA00022552"/>
    </source>
</evidence>
<sequence length="291" mass="32944">MVINVLGLTRKGLVKWLKTSLEQYGIKLSRRLSQVVLVEPKAYKTILEAASTVLADVSNRLVVEIGAGPGTLTSILGGIENVYVVAVELDKRFSPILKEIQDSNHNVDIVIGDARKILGAIRSIYMVAGNLPYHITSDLILAIGRSRAEYALVTVQKDVAERLIAKPGTRNYGKISLFTQYLFDIETIADFPPSFFAPQPEVYSTVVLLKRKRTYESYMLVEDLIKCMYSFRRKHVLKSLRKCLDKKISLDEIDRSDELWMKRVYQIAPEDIERLAIFLAKIGYSQNSLKE</sequence>
<name>A0A7C2V9L9_9CREN</name>
<dbReference type="NCBIfam" id="TIGR00755">
    <property type="entry name" value="ksgA"/>
    <property type="match status" value="1"/>
</dbReference>
<evidence type="ECO:0000256" key="6">
    <source>
        <dbReference type="PROSITE-ProRule" id="PRU01026"/>
    </source>
</evidence>
<organism evidence="8">
    <name type="scientific">Ignisphaera aggregans</name>
    <dbReference type="NCBI Taxonomy" id="334771"/>
    <lineage>
        <taxon>Archaea</taxon>
        <taxon>Thermoproteota</taxon>
        <taxon>Thermoprotei</taxon>
        <taxon>Desulfurococcales</taxon>
        <taxon>Desulfurococcaceae</taxon>
        <taxon>Ignisphaera</taxon>
    </lineage>
</organism>
<dbReference type="InterPro" id="IPR001737">
    <property type="entry name" value="KsgA/Erm"/>
</dbReference>
<keyword evidence="4 6" id="KW-0949">S-adenosyl-L-methionine</keyword>
<dbReference type="AlphaFoldDB" id="A0A7C2V9L9"/>
<dbReference type="SUPFAM" id="SSF53335">
    <property type="entry name" value="S-adenosyl-L-methionine-dependent methyltransferases"/>
    <property type="match status" value="1"/>
</dbReference>
<protein>
    <submittedName>
        <fullName evidence="8">Ribosomal RNA small subunit methyltransferase A</fullName>
        <ecNumber evidence="8">2.1.1.182</ecNumber>
    </submittedName>
</protein>
<dbReference type="InterPro" id="IPR020598">
    <property type="entry name" value="rRNA_Ade_methylase_Trfase_N"/>
</dbReference>
<feature type="binding site" evidence="6">
    <location>
        <position position="88"/>
    </location>
    <ligand>
        <name>S-adenosyl-L-methionine</name>
        <dbReference type="ChEBI" id="CHEBI:59789"/>
    </ligand>
</feature>
<reference evidence="8" key="1">
    <citation type="journal article" date="2020" name="mSystems">
        <title>Genome- and Community-Level Interaction Insights into Carbon Utilization and Element Cycling Functions of Hydrothermarchaeota in Hydrothermal Sediment.</title>
        <authorList>
            <person name="Zhou Z."/>
            <person name="Liu Y."/>
            <person name="Xu W."/>
            <person name="Pan J."/>
            <person name="Luo Z.H."/>
            <person name="Li M."/>
        </authorList>
    </citation>
    <scope>NUCLEOTIDE SEQUENCE [LARGE SCALE GENOMIC DNA]</scope>
    <source>
        <strain evidence="8">SpSt-16</strain>
    </source>
</reference>
<dbReference type="CDD" id="cd02440">
    <property type="entry name" value="AdoMet_MTases"/>
    <property type="match status" value="1"/>
</dbReference>